<sequence length="286" mass="31513">MSYHNLHFAVAADSGRAIVESLGGRWGPTGGMCRCPAHGDRTPSLSVRLGRRRLLFHCFAGCDNRAVLQALHALRLPGTASWSPAERHDPPDDRSRRAAQKLWSETRVALGSPARLYLASRGITPAPALRFHPRTPLGPKPFTRFSPAMIASVTDATGLIAVHRSFLSRDGRRLTRREPRRAALGRLGSGLVRLMPAARRLGLAEGIETALSATSLFDLPCWATLGTERFSRIELPPSVEEIVLFLDNDAGGKRAEKLAREHFGRRVVEAHYPPCLGDDWNDVLRR</sequence>
<evidence type="ECO:0000256" key="6">
    <source>
        <dbReference type="ARBA" id="ARBA00023163"/>
    </source>
</evidence>
<dbReference type="GO" id="GO:0003677">
    <property type="term" value="F:DNA binding"/>
    <property type="evidence" value="ECO:0007669"/>
    <property type="project" value="InterPro"/>
</dbReference>
<evidence type="ECO:0000256" key="5">
    <source>
        <dbReference type="ARBA" id="ARBA00022705"/>
    </source>
</evidence>
<dbReference type="Proteomes" id="UP000199586">
    <property type="component" value="Unassembled WGS sequence"/>
</dbReference>
<keyword evidence="3" id="KW-0808">Transferase</keyword>
<name>A0A1I5Q4S8_9SPHN</name>
<evidence type="ECO:0000256" key="3">
    <source>
        <dbReference type="ARBA" id="ARBA00022679"/>
    </source>
</evidence>
<dbReference type="GO" id="GO:0008270">
    <property type="term" value="F:zinc ion binding"/>
    <property type="evidence" value="ECO:0007669"/>
    <property type="project" value="InterPro"/>
</dbReference>
<evidence type="ECO:0000313" key="10">
    <source>
        <dbReference type="Proteomes" id="UP000199586"/>
    </source>
</evidence>
<dbReference type="InterPro" id="IPR034154">
    <property type="entry name" value="TOPRIM_DnaG/twinkle"/>
</dbReference>
<dbReference type="GO" id="GO:0006269">
    <property type="term" value="P:DNA replication, synthesis of primer"/>
    <property type="evidence" value="ECO:0007669"/>
    <property type="project" value="UniProtKB-KW"/>
</dbReference>
<dbReference type="SUPFAM" id="SSF57783">
    <property type="entry name" value="Zinc beta-ribbon"/>
    <property type="match status" value="1"/>
</dbReference>
<keyword evidence="10" id="KW-1185">Reference proteome</keyword>
<dbReference type="EMBL" id="FOXP01000001">
    <property type="protein sequence ID" value="SFP41293.1"/>
    <property type="molecule type" value="Genomic_DNA"/>
</dbReference>
<dbReference type="Pfam" id="PF13362">
    <property type="entry name" value="Toprim_3"/>
    <property type="match status" value="1"/>
</dbReference>
<dbReference type="GO" id="GO:1990077">
    <property type="term" value="C:primosome complex"/>
    <property type="evidence" value="ECO:0007669"/>
    <property type="project" value="UniProtKB-KW"/>
</dbReference>
<accession>A0A1I5Q4S8</accession>
<evidence type="ECO:0000259" key="8">
    <source>
        <dbReference type="Pfam" id="PF23639"/>
    </source>
</evidence>
<dbReference type="CDD" id="cd01029">
    <property type="entry name" value="TOPRIM_primases"/>
    <property type="match status" value="1"/>
</dbReference>
<protein>
    <submittedName>
        <fullName evidence="9">DNA primase (Bacterial type)</fullName>
    </submittedName>
</protein>
<dbReference type="InterPro" id="IPR055570">
    <property type="entry name" value="DUF7146"/>
</dbReference>
<gene>
    <name evidence="9" type="ORF">SAMN04488241_101459</name>
</gene>
<dbReference type="GO" id="GO:0000428">
    <property type="term" value="C:DNA-directed RNA polymerase complex"/>
    <property type="evidence" value="ECO:0007669"/>
    <property type="project" value="UniProtKB-KW"/>
</dbReference>
<keyword evidence="4" id="KW-0548">Nucleotidyltransferase</keyword>
<feature type="domain" description="DUF7146" evidence="8">
    <location>
        <begin position="94"/>
        <end position="194"/>
    </location>
</feature>
<evidence type="ECO:0000256" key="4">
    <source>
        <dbReference type="ARBA" id="ARBA00022695"/>
    </source>
</evidence>
<evidence type="ECO:0000259" key="7">
    <source>
        <dbReference type="Pfam" id="PF13362"/>
    </source>
</evidence>
<dbReference type="GO" id="GO:0016779">
    <property type="term" value="F:nucleotidyltransferase activity"/>
    <property type="evidence" value="ECO:0007669"/>
    <property type="project" value="UniProtKB-KW"/>
</dbReference>
<evidence type="ECO:0000313" key="9">
    <source>
        <dbReference type="EMBL" id="SFP41293.1"/>
    </source>
</evidence>
<dbReference type="Gene3D" id="3.90.580.10">
    <property type="entry name" value="Zinc finger, CHC2-type domain"/>
    <property type="match status" value="1"/>
</dbReference>
<dbReference type="Gene3D" id="3.40.1360.10">
    <property type="match status" value="1"/>
</dbReference>
<keyword evidence="1" id="KW-0240">DNA-directed RNA polymerase</keyword>
<keyword evidence="5" id="KW-0235">DNA replication</keyword>
<dbReference type="InterPro" id="IPR006171">
    <property type="entry name" value="TOPRIM_dom"/>
</dbReference>
<proteinExistence type="predicted"/>
<reference evidence="9 10" key="1">
    <citation type="submission" date="2016-10" db="EMBL/GenBank/DDBJ databases">
        <authorList>
            <person name="de Groot N.N."/>
        </authorList>
    </citation>
    <scope>NUCLEOTIDE SEQUENCE [LARGE SCALE GENOMIC DNA]</scope>
    <source>
        <strain evidence="9 10">CGMCC 1.9113</strain>
    </source>
</reference>
<keyword evidence="6" id="KW-0804">Transcription</keyword>
<dbReference type="AlphaFoldDB" id="A0A1I5Q4S8"/>
<keyword evidence="2" id="KW-0639">Primosome</keyword>
<feature type="domain" description="Toprim" evidence="7">
    <location>
        <begin position="201"/>
        <end position="286"/>
    </location>
</feature>
<dbReference type="STRING" id="634430.SAMN04488241_101459"/>
<dbReference type="RefSeq" id="WP_245739005.1">
    <property type="nucleotide sequence ID" value="NZ_FOXP01000001.1"/>
</dbReference>
<organism evidence="9 10">
    <name type="scientific">Sphingomonas rubra</name>
    <dbReference type="NCBI Taxonomy" id="634430"/>
    <lineage>
        <taxon>Bacteria</taxon>
        <taxon>Pseudomonadati</taxon>
        <taxon>Pseudomonadota</taxon>
        <taxon>Alphaproteobacteria</taxon>
        <taxon>Sphingomonadales</taxon>
        <taxon>Sphingomonadaceae</taxon>
        <taxon>Sphingomonas</taxon>
    </lineage>
</organism>
<evidence type="ECO:0000256" key="1">
    <source>
        <dbReference type="ARBA" id="ARBA00022478"/>
    </source>
</evidence>
<evidence type="ECO:0000256" key="2">
    <source>
        <dbReference type="ARBA" id="ARBA00022515"/>
    </source>
</evidence>
<dbReference type="Pfam" id="PF23639">
    <property type="entry name" value="DUF7146"/>
    <property type="match status" value="1"/>
</dbReference>
<dbReference type="InterPro" id="IPR036977">
    <property type="entry name" value="DNA_primase_Znf_CHC2"/>
</dbReference>